<reference evidence="10 11" key="1">
    <citation type="submission" date="2013-11" db="EMBL/GenBank/DDBJ databases">
        <title>Complete genome sequence of Rhizobium gallicum bv. gallicum R602.</title>
        <authorList>
            <person name="Bustos P."/>
            <person name="Santamaria R.I."/>
            <person name="Lozano L."/>
            <person name="Acosta J.L."/>
            <person name="Ormeno-Orrillo E."/>
            <person name="Rogel M.A."/>
            <person name="Romero D."/>
            <person name="Cevallos M.A."/>
            <person name="Martinez-Romero E."/>
            <person name="Gonzalez V."/>
        </authorList>
    </citation>
    <scope>NUCLEOTIDE SEQUENCE [LARGE SCALE GENOMIC DNA]</scope>
    <source>
        <strain evidence="10 11">R602</strain>
    </source>
</reference>
<dbReference type="AlphaFoldDB" id="A0A0B4WWW5"/>
<dbReference type="SUPFAM" id="SSF47384">
    <property type="entry name" value="Homodimeric domain of signal transducing histidine kinase"/>
    <property type="match status" value="1"/>
</dbReference>
<comment type="catalytic activity">
    <reaction evidence="1">
        <text>ATP + protein L-histidine = ADP + protein N-phospho-L-histidine.</text>
        <dbReference type="EC" id="2.7.13.3"/>
    </reaction>
</comment>
<dbReference type="PANTHER" id="PTHR42878:SF7">
    <property type="entry name" value="SENSOR HISTIDINE KINASE GLRK"/>
    <property type="match status" value="1"/>
</dbReference>
<evidence type="ECO:0000256" key="1">
    <source>
        <dbReference type="ARBA" id="ARBA00000085"/>
    </source>
</evidence>
<keyword evidence="11" id="KW-1185">Reference proteome</keyword>
<dbReference type="Gene3D" id="1.10.287.130">
    <property type="match status" value="1"/>
</dbReference>
<organism evidence="10 11">
    <name type="scientific">Rhizobium gallicum bv. gallicum R602sp</name>
    <dbReference type="NCBI Taxonomy" id="1041138"/>
    <lineage>
        <taxon>Bacteria</taxon>
        <taxon>Pseudomonadati</taxon>
        <taxon>Pseudomonadota</taxon>
        <taxon>Alphaproteobacteria</taxon>
        <taxon>Hyphomicrobiales</taxon>
        <taxon>Rhizobiaceae</taxon>
        <taxon>Rhizobium/Agrobacterium group</taxon>
        <taxon>Rhizobium</taxon>
    </lineage>
</organism>
<dbReference type="RefSeq" id="WP_039843941.1">
    <property type="nucleotide sequence ID" value="NZ_CP006877.1"/>
</dbReference>
<evidence type="ECO:0000256" key="7">
    <source>
        <dbReference type="ARBA" id="ARBA00022840"/>
    </source>
</evidence>
<dbReference type="SMART" id="SM00388">
    <property type="entry name" value="HisKA"/>
    <property type="match status" value="1"/>
</dbReference>
<dbReference type="InterPro" id="IPR005467">
    <property type="entry name" value="His_kinase_dom"/>
</dbReference>
<dbReference type="GO" id="GO:0005524">
    <property type="term" value="F:ATP binding"/>
    <property type="evidence" value="ECO:0007669"/>
    <property type="project" value="UniProtKB-KW"/>
</dbReference>
<dbReference type="PROSITE" id="PS50109">
    <property type="entry name" value="HIS_KIN"/>
    <property type="match status" value="1"/>
</dbReference>
<protein>
    <recommendedName>
        <fullName evidence="2">histidine kinase</fullName>
        <ecNumber evidence="2">2.7.13.3</ecNumber>
    </recommendedName>
</protein>
<dbReference type="InterPro" id="IPR003661">
    <property type="entry name" value="HisK_dim/P_dom"/>
</dbReference>
<dbReference type="GO" id="GO:0007234">
    <property type="term" value="P:osmosensory signaling via phosphorelay pathway"/>
    <property type="evidence" value="ECO:0007669"/>
    <property type="project" value="TreeGrafter"/>
</dbReference>
<evidence type="ECO:0000259" key="9">
    <source>
        <dbReference type="PROSITE" id="PS50109"/>
    </source>
</evidence>
<keyword evidence="5" id="KW-0547">Nucleotide-binding</keyword>
<dbReference type="PRINTS" id="PR00344">
    <property type="entry name" value="BCTRLSENSOR"/>
</dbReference>
<dbReference type="EC" id="2.7.13.3" evidence="2"/>
<name>A0A0B4WWW5_9HYPH</name>
<dbReference type="EMBL" id="CP006877">
    <property type="protein sequence ID" value="AJD40049.1"/>
    <property type="molecule type" value="Genomic_DNA"/>
</dbReference>
<accession>A0A0B4WWW5</accession>
<keyword evidence="8" id="KW-0902">Two-component regulatory system</keyword>
<dbReference type="SMART" id="SM00387">
    <property type="entry name" value="HATPase_c"/>
    <property type="match status" value="1"/>
</dbReference>
<dbReference type="HOGENOM" id="CLU_000445_89_1_5"/>
<dbReference type="PANTHER" id="PTHR42878">
    <property type="entry name" value="TWO-COMPONENT HISTIDINE KINASE"/>
    <property type="match status" value="1"/>
</dbReference>
<dbReference type="Gene3D" id="3.30.565.10">
    <property type="entry name" value="Histidine kinase-like ATPase, C-terminal domain"/>
    <property type="match status" value="1"/>
</dbReference>
<dbReference type="InterPro" id="IPR050351">
    <property type="entry name" value="BphY/WalK/GraS-like"/>
</dbReference>
<dbReference type="Proteomes" id="UP000031368">
    <property type="component" value="Chromosome"/>
</dbReference>
<dbReference type="SUPFAM" id="SSF55874">
    <property type="entry name" value="ATPase domain of HSP90 chaperone/DNA topoisomerase II/histidine kinase"/>
    <property type="match status" value="1"/>
</dbReference>
<gene>
    <name evidence="10" type="ORF">RGR602_CH00686</name>
</gene>
<dbReference type="GO" id="GO:0000156">
    <property type="term" value="F:phosphorelay response regulator activity"/>
    <property type="evidence" value="ECO:0007669"/>
    <property type="project" value="TreeGrafter"/>
</dbReference>
<dbReference type="CDD" id="cd00075">
    <property type="entry name" value="HATPase"/>
    <property type="match status" value="1"/>
</dbReference>
<evidence type="ECO:0000256" key="6">
    <source>
        <dbReference type="ARBA" id="ARBA00022777"/>
    </source>
</evidence>
<feature type="domain" description="Histidine kinase" evidence="9">
    <location>
        <begin position="24"/>
        <end position="234"/>
    </location>
</feature>
<evidence type="ECO:0000313" key="10">
    <source>
        <dbReference type="EMBL" id="AJD40049.1"/>
    </source>
</evidence>
<proteinExistence type="predicted"/>
<evidence type="ECO:0000256" key="4">
    <source>
        <dbReference type="ARBA" id="ARBA00022679"/>
    </source>
</evidence>
<evidence type="ECO:0000256" key="2">
    <source>
        <dbReference type="ARBA" id="ARBA00012438"/>
    </source>
</evidence>
<evidence type="ECO:0000256" key="8">
    <source>
        <dbReference type="ARBA" id="ARBA00023012"/>
    </source>
</evidence>
<dbReference type="Pfam" id="PF02518">
    <property type="entry name" value="HATPase_c"/>
    <property type="match status" value="1"/>
</dbReference>
<dbReference type="CDD" id="cd00082">
    <property type="entry name" value="HisKA"/>
    <property type="match status" value="1"/>
</dbReference>
<dbReference type="GO" id="GO:0030295">
    <property type="term" value="F:protein kinase activator activity"/>
    <property type="evidence" value="ECO:0007669"/>
    <property type="project" value="TreeGrafter"/>
</dbReference>
<sequence length="234" mass="25118">MSSGPTPTAVSSTSEERIRRFLATASHDLQSPLRHIAMYAEILLDELGEKLDSEQLESLTAILQKAQTAQRLTKALMSFAAGTPQVSPAPVELGPLVDGLWTELKTEMGAHDASIGHGTLPTLNSDAALLSTVLKNVLGNALLYRGVADPRVDLAAERSGSDWLIHISDNGRGIEPIHQERIFEPFWKLPQPDAVTGPGLGLTASRELLSALGGELMLSRSDHTGSRFTIRLPA</sequence>
<dbReference type="InterPro" id="IPR004358">
    <property type="entry name" value="Sig_transdc_His_kin-like_C"/>
</dbReference>
<keyword evidence="3" id="KW-0597">Phosphoprotein</keyword>
<dbReference type="InterPro" id="IPR003594">
    <property type="entry name" value="HATPase_dom"/>
</dbReference>
<dbReference type="Pfam" id="PF00512">
    <property type="entry name" value="HisKA"/>
    <property type="match status" value="1"/>
</dbReference>
<evidence type="ECO:0000256" key="3">
    <source>
        <dbReference type="ARBA" id="ARBA00022553"/>
    </source>
</evidence>
<dbReference type="InterPro" id="IPR036097">
    <property type="entry name" value="HisK_dim/P_sf"/>
</dbReference>
<dbReference type="InterPro" id="IPR036890">
    <property type="entry name" value="HATPase_C_sf"/>
</dbReference>
<evidence type="ECO:0000256" key="5">
    <source>
        <dbReference type="ARBA" id="ARBA00022741"/>
    </source>
</evidence>
<evidence type="ECO:0000313" key="11">
    <source>
        <dbReference type="Proteomes" id="UP000031368"/>
    </source>
</evidence>
<keyword evidence="7" id="KW-0067">ATP-binding</keyword>
<dbReference type="GO" id="GO:0000155">
    <property type="term" value="F:phosphorelay sensor kinase activity"/>
    <property type="evidence" value="ECO:0007669"/>
    <property type="project" value="InterPro"/>
</dbReference>
<keyword evidence="4 10" id="KW-0808">Transferase</keyword>
<keyword evidence="6 10" id="KW-0418">Kinase</keyword>
<dbReference type="KEGG" id="rga:RGR602_CH00686"/>